<evidence type="ECO:0000313" key="2">
    <source>
        <dbReference type="EMBL" id="KAK5989228.1"/>
    </source>
</evidence>
<gene>
    <name evidence="2" type="ORF">PT974_10732</name>
</gene>
<name>A0ABR0SAR2_9HYPO</name>
<protein>
    <recommendedName>
        <fullName evidence="1">Heterokaryon incompatibility domain-containing protein</fullName>
    </recommendedName>
</protein>
<evidence type="ECO:0000259" key="1">
    <source>
        <dbReference type="Pfam" id="PF06985"/>
    </source>
</evidence>
<keyword evidence="3" id="KW-1185">Reference proteome</keyword>
<dbReference type="PANTHER" id="PTHR33112">
    <property type="entry name" value="DOMAIN PROTEIN, PUTATIVE-RELATED"/>
    <property type="match status" value="1"/>
</dbReference>
<dbReference type="Pfam" id="PF06985">
    <property type="entry name" value="HET"/>
    <property type="match status" value="1"/>
</dbReference>
<comment type="caution">
    <text evidence="2">The sequence shown here is derived from an EMBL/GenBank/DDBJ whole genome shotgun (WGS) entry which is preliminary data.</text>
</comment>
<accession>A0ABR0SAR2</accession>
<sequence length="591" mass="66723">MTAPGNTDVGGESREVRRICNRLIQQSFSYIASCLISKAKPSAENPLLKSSLCELCQAVPFYNLPRLKRSSEHGELDFYTECMITDRLRGASYPSIAGHTRHPPGFKHVDGLDELSKSAQKCELCALIDVCVGQFIPCALEYTSDVDDPDKKPFGLPETFRLWLARRDHDAPGFVIYTDSNKDNDVLFVGEVSFLAHEDNFALRQKFPGRLIQNDPDHAKSLNRVFEWLDTCLKTHTACRFADVALPTRVLDLQSPCVDNMVVVKDTAGRRGEYAALSYCWGKTGNLKSTTATIEEHRRGIKVTSLPKTIQDAVVIAQHLGLRYLWVDALCIIQDDVKDWEREAQQMARIYANAYLSISALGAKDTSQGCLAPRQISQKVVPLDYDDENNTRHRVFATIVTQQEMGTKRRDLGGYPASERGWILQERILAQRTLHLGNDQMYFECGWGFQSEDGYAEPRDSQPSSLKHDSEFFDGDMAGSLFAGFEGWARLVKIYGMRYLTNDSDKLPAFSGIAKRYEALLDDIYVAGLWKGRLIDDLHWVAEFWRTPPDYRAPSWSWMSIDGPISIQDMNAQKAGRQCANVLEYHLELKG</sequence>
<evidence type="ECO:0000313" key="3">
    <source>
        <dbReference type="Proteomes" id="UP001338125"/>
    </source>
</evidence>
<reference evidence="2 3" key="1">
    <citation type="submission" date="2024-01" db="EMBL/GenBank/DDBJ databases">
        <title>Complete genome of Cladobotryum mycophilum ATHUM6906.</title>
        <authorList>
            <person name="Christinaki A.C."/>
            <person name="Myridakis A.I."/>
            <person name="Kouvelis V.N."/>
        </authorList>
    </citation>
    <scope>NUCLEOTIDE SEQUENCE [LARGE SCALE GENOMIC DNA]</scope>
    <source>
        <strain evidence="2 3">ATHUM6906</strain>
    </source>
</reference>
<dbReference type="EMBL" id="JAVFKD010000015">
    <property type="protein sequence ID" value="KAK5989228.1"/>
    <property type="molecule type" value="Genomic_DNA"/>
</dbReference>
<organism evidence="2 3">
    <name type="scientific">Cladobotryum mycophilum</name>
    <dbReference type="NCBI Taxonomy" id="491253"/>
    <lineage>
        <taxon>Eukaryota</taxon>
        <taxon>Fungi</taxon>
        <taxon>Dikarya</taxon>
        <taxon>Ascomycota</taxon>
        <taxon>Pezizomycotina</taxon>
        <taxon>Sordariomycetes</taxon>
        <taxon>Hypocreomycetidae</taxon>
        <taxon>Hypocreales</taxon>
        <taxon>Hypocreaceae</taxon>
        <taxon>Cladobotryum</taxon>
    </lineage>
</organism>
<feature type="domain" description="Heterokaryon incompatibility" evidence="1">
    <location>
        <begin position="274"/>
        <end position="426"/>
    </location>
</feature>
<dbReference type="Proteomes" id="UP001338125">
    <property type="component" value="Unassembled WGS sequence"/>
</dbReference>
<dbReference type="InterPro" id="IPR010730">
    <property type="entry name" value="HET"/>
</dbReference>
<proteinExistence type="predicted"/>
<dbReference type="PANTHER" id="PTHR33112:SF16">
    <property type="entry name" value="HETEROKARYON INCOMPATIBILITY DOMAIN-CONTAINING PROTEIN"/>
    <property type="match status" value="1"/>
</dbReference>